<dbReference type="Pfam" id="PF03034">
    <property type="entry name" value="PSS"/>
    <property type="match status" value="1"/>
</dbReference>
<keyword evidence="12 22" id="KW-0594">Phospholipid biosynthesis</keyword>
<proteinExistence type="inferred from homology"/>
<dbReference type="PANTHER" id="PTHR15362">
    <property type="entry name" value="PHOSPHATIDYLINOSITOL SYNTHASE"/>
    <property type="match status" value="1"/>
</dbReference>
<feature type="transmembrane region" description="Helical" evidence="22">
    <location>
        <begin position="75"/>
        <end position="97"/>
    </location>
</feature>
<dbReference type="InterPro" id="IPR004277">
    <property type="entry name" value="PSS"/>
</dbReference>
<comment type="catalytic activity">
    <reaction evidence="20">
        <text>1-octadecanoyl-2-(9Z-octadecenoyl)-sn-glycero-3-phosphoethanolamine + L-serine = 1-octadecanoyl-2-(9Z-octadecenoyl)-sn-glycero-3-phospho-L-serine + ethanolamine</text>
        <dbReference type="Rhea" id="RHEA:40795"/>
        <dbReference type="ChEBI" id="CHEBI:33384"/>
        <dbReference type="ChEBI" id="CHEBI:57603"/>
        <dbReference type="ChEBI" id="CHEBI:75038"/>
        <dbReference type="ChEBI" id="CHEBI:78260"/>
    </reaction>
    <physiologicalReaction direction="left-to-right" evidence="20">
        <dbReference type="Rhea" id="RHEA:40796"/>
    </physiologicalReaction>
</comment>
<comment type="catalytic activity">
    <reaction evidence="18">
        <text>1-octadecanoyl-2-(4Z,7Z,10Z,13Z,16Z,19Z-docosahexaenoyl)-sn-glycero-3-phosphoethanolamine + L-serine = 1-octadecanoyl-2-(4Z,7Z,10Z,13Z,16Z,19Z-docosahexaenoyl)-sn-glycero-3-phosphoserine + ethanolamine</text>
        <dbReference type="Rhea" id="RHEA:41492"/>
        <dbReference type="ChEBI" id="CHEBI:33384"/>
        <dbReference type="ChEBI" id="CHEBI:57603"/>
        <dbReference type="ChEBI" id="CHEBI:78265"/>
        <dbReference type="ChEBI" id="CHEBI:78266"/>
    </reaction>
    <physiologicalReaction direction="left-to-right" evidence="18">
        <dbReference type="Rhea" id="RHEA:41493"/>
    </physiologicalReaction>
</comment>
<dbReference type="EC" id="2.7.8.29" evidence="22"/>
<keyword evidence="23" id="KW-1185">Reference proteome</keyword>
<evidence type="ECO:0000313" key="24">
    <source>
        <dbReference type="RefSeq" id="XP_014670162.1"/>
    </source>
</evidence>
<keyword evidence="8 22" id="KW-0256">Endoplasmic reticulum</keyword>
<dbReference type="PANTHER" id="PTHR15362:SF7">
    <property type="entry name" value="PHOSPHATIDYLSERINE SYNTHASE 2"/>
    <property type="match status" value="1"/>
</dbReference>
<dbReference type="RefSeq" id="XP_014670162.1">
    <property type="nucleotide sequence ID" value="XM_014814676.1"/>
</dbReference>
<evidence type="ECO:0000256" key="2">
    <source>
        <dbReference type="ARBA" id="ARBA00004916"/>
    </source>
</evidence>
<evidence type="ECO:0000256" key="13">
    <source>
        <dbReference type="ARBA" id="ARBA00023264"/>
    </source>
</evidence>
<keyword evidence="7 22" id="KW-0812">Transmembrane</keyword>
<feature type="transmembrane region" description="Helical" evidence="22">
    <location>
        <begin position="142"/>
        <end position="159"/>
    </location>
</feature>
<keyword evidence="6 22" id="KW-0808">Transferase</keyword>
<feature type="transmembrane region" description="Helical" evidence="22">
    <location>
        <begin position="12"/>
        <end position="31"/>
    </location>
</feature>
<reference evidence="24" key="1">
    <citation type="submission" date="2025-08" db="UniProtKB">
        <authorList>
            <consortium name="RefSeq"/>
        </authorList>
    </citation>
    <scope>IDENTIFICATION</scope>
</reference>
<sequence length="202" mass="23487">MLCMRRNSWILDVLLCNGLGIYMGMLTLDYLQIKPHHWRSLRSLQRDTPTCRRHRFSPYRLMEFDLRPTGSLRRWLAMLVLIFMALLAEVNTFYLMLVLWIPAAHTLAIVRLCVQAVLAGACLRDTFQYLDDPKCKQLGRQAWLAAATLATEVLIVVKFDWETFSRPPPAHIQSICWSAFFLLVSYTVWRFFVSRGRDSAGD</sequence>
<dbReference type="Proteomes" id="UP000695022">
    <property type="component" value="Unplaced"/>
</dbReference>
<evidence type="ECO:0000256" key="9">
    <source>
        <dbReference type="ARBA" id="ARBA00022989"/>
    </source>
</evidence>
<comment type="catalytic activity">
    <reaction evidence="17">
        <text>1-octadecanoyl-2-(5Z,8Z,11Z,14Z)-eicosatetraenoyl-sn-glycero-3-phosphoethanolamine + L-serine = 1-octadecanoyl-2-(5Z,8Z,11Z,14Z)-eicosatetraenoyl-sn-glycero-3-phosphoserine + ethanolamine</text>
        <dbReference type="Rhea" id="RHEA:41500"/>
        <dbReference type="ChEBI" id="CHEBI:33384"/>
        <dbReference type="ChEBI" id="CHEBI:57603"/>
        <dbReference type="ChEBI" id="CHEBI:78268"/>
        <dbReference type="ChEBI" id="CHEBI:78269"/>
    </reaction>
    <physiologicalReaction direction="left-to-right" evidence="17">
        <dbReference type="Rhea" id="RHEA:41501"/>
    </physiologicalReaction>
</comment>
<evidence type="ECO:0000256" key="1">
    <source>
        <dbReference type="ARBA" id="ARBA00004477"/>
    </source>
</evidence>
<name>A0ABM1ED91_PRICU</name>
<keyword evidence="11 22" id="KW-0472">Membrane</keyword>
<comment type="catalytic activity">
    <reaction evidence="19">
        <text>1-(1Z-octadecenyl)-2-(4Z,7Z,10Z,13Z,16Z,19Z-docosahexaenoyl)-sn-glycero-3-phosphoethanolamine + L-serine = 1-(1Z-octadecenyl)-2-(4Z,7Z,10Z,13Z,16Z,19Z-docosahexaenoyl)-sn-glycero-3-phospho-L-serine + ethanolamine</text>
        <dbReference type="Rhea" id="RHEA:41496"/>
        <dbReference type="ChEBI" id="CHEBI:33384"/>
        <dbReference type="ChEBI" id="CHEBI:57603"/>
        <dbReference type="ChEBI" id="CHEBI:78263"/>
        <dbReference type="ChEBI" id="CHEBI:78264"/>
    </reaction>
    <physiologicalReaction direction="left-to-right" evidence="19">
        <dbReference type="Rhea" id="RHEA:41497"/>
    </physiologicalReaction>
</comment>
<comment type="catalytic activity">
    <reaction evidence="21">
        <text>1-(1Z-octadecenyl)-2-(5Z,8Z,11Z,14Z- eicosatetraenoyl)-sn-glycero-3-phosphoethanolamine + L-serine = 1-(1Z-octadecenyl)-2-(5Z,8Z,11Z,14Z-eicosatetraenoyl)-sn-glycero-3-phospho-L-serine + ethanolamine</text>
        <dbReference type="Rhea" id="RHEA:41604"/>
        <dbReference type="ChEBI" id="CHEBI:33384"/>
        <dbReference type="ChEBI" id="CHEBI:57603"/>
        <dbReference type="ChEBI" id="CHEBI:78342"/>
        <dbReference type="ChEBI" id="CHEBI:78343"/>
    </reaction>
    <physiologicalReaction direction="left-to-right" evidence="21">
        <dbReference type="Rhea" id="RHEA:41605"/>
    </physiologicalReaction>
</comment>
<comment type="subcellular location">
    <subcellularLocation>
        <location evidence="1 22">Endoplasmic reticulum membrane</location>
        <topology evidence="1 22">Multi-pass membrane protein</topology>
    </subcellularLocation>
</comment>
<evidence type="ECO:0000256" key="12">
    <source>
        <dbReference type="ARBA" id="ARBA00023209"/>
    </source>
</evidence>
<comment type="catalytic activity">
    <reaction evidence="14">
        <text>1-hexadecanoyl-2-(9Z-octadecenoyl)-sn-glycero-3-phosphoethanolamine + L-serine = 1-hexadecanoyl-2-(9Z-octadecenoyl)-sn-glycero-3-phospho-L-serine + ethanolamine</text>
        <dbReference type="Rhea" id="RHEA:41484"/>
        <dbReference type="ChEBI" id="CHEBI:33384"/>
        <dbReference type="ChEBI" id="CHEBI:57603"/>
        <dbReference type="ChEBI" id="CHEBI:73007"/>
        <dbReference type="ChEBI" id="CHEBI:75029"/>
    </reaction>
    <physiologicalReaction direction="left-to-right" evidence="14">
        <dbReference type="Rhea" id="RHEA:41485"/>
    </physiologicalReaction>
</comment>
<evidence type="ECO:0000256" key="18">
    <source>
        <dbReference type="ARBA" id="ARBA00036428"/>
    </source>
</evidence>
<evidence type="ECO:0000256" key="19">
    <source>
        <dbReference type="ARBA" id="ARBA00036623"/>
    </source>
</evidence>
<evidence type="ECO:0000256" key="16">
    <source>
        <dbReference type="ARBA" id="ARBA00035875"/>
    </source>
</evidence>
<organism evidence="23 24">
    <name type="scientific">Priapulus caudatus</name>
    <name type="common">Priapulid worm</name>
    <dbReference type="NCBI Taxonomy" id="37621"/>
    <lineage>
        <taxon>Eukaryota</taxon>
        <taxon>Metazoa</taxon>
        <taxon>Ecdysozoa</taxon>
        <taxon>Scalidophora</taxon>
        <taxon>Priapulida</taxon>
        <taxon>Priapulimorpha</taxon>
        <taxon>Priapulimorphida</taxon>
        <taxon>Priapulidae</taxon>
        <taxon>Priapulus</taxon>
    </lineage>
</organism>
<protein>
    <recommendedName>
        <fullName evidence="22">Phosphatidylserine synthase</fullName>
        <ecNumber evidence="22">2.7.8.29</ecNumber>
    </recommendedName>
    <alternativeName>
        <fullName evidence="22">Serine-exchange enzyme</fullName>
    </alternativeName>
</protein>
<evidence type="ECO:0000256" key="3">
    <source>
        <dbReference type="ARBA" id="ARBA00005189"/>
    </source>
</evidence>
<keyword evidence="9 22" id="KW-1133">Transmembrane helix</keyword>
<dbReference type="GeneID" id="106811134"/>
<evidence type="ECO:0000256" key="20">
    <source>
        <dbReference type="ARBA" id="ARBA00036644"/>
    </source>
</evidence>
<evidence type="ECO:0000256" key="6">
    <source>
        <dbReference type="ARBA" id="ARBA00022679"/>
    </source>
</evidence>
<keyword evidence="13 22" id="KW-1208">Phospholipid metabolism</keyword>
<comment type="pathway">
    <text evidence="3">Lipid metabolism.</text>
</comment>
<evidence type="ECO:0000256" key="21">
    <source>
        <dbReference type="ARBA" id="ARBA00036733"/>
    </source>
</evidence>
<evidence type="ECO:0000256" key="10">
    <source>
        <dbReference type="ARBA" id="ARBA00023098"/>
    </source>
</evidence>
<keyword evidence="10 22" id="KW-0443">Lipid metabolism</keyword>
<comment type="catalytic activity">
    <reaction evidence="15">
        <text>1-hexadecanoyl-2-(4Z,7Z,10Z,13Z,16Z,19Z-docosahexaenoyl)-sn-glycero-3-phosphoethanolamine + L-serine = 1-hexadecanoyl-2-(4Z,7Z,10Z,13Z,16Z,19Z-docosahexaenoyl)-sn-glycero-3-phosphoserine + ethanolamine</text>
        <dbReference type="Rhea" id="RHEA:41488"/>
        <dbReference type="ChEBI" id="CHEBI:33384"/>
        <dbReference type="ChEBI" id="CHEBI:57603"/>
        <dbReference type="ChEBI" id="CHEBI:78261"/>
        <dbReference type="ChEBI" id="CHEBI:78262"/>
    </reaction>
    <physiologicalReaction direction="left-to-right" evidence="15">
        <dbReference type="Rhea" id="RHEA:41489"/>
    </physiologicalReaction>
</comment>
<comment type="function">
    <text evidence="22">Catalyzes a base-exchange reaction in which the polar head group of phosphatidylethanolamine (PE) is replaced by L-serine.</text>
</comment>
<evidence type="ECO:0000256" key="4">
    <source>
        <dbReference type="ARBA" id="ARBA00008671"/>
    </source>
</evidence>
<evidence type="ECO:0000256" key="15">
    <source>
        <dbReference type="ARBA" id="ARBA00035833"/>
    </source>
</evidence>
<comment type="catalytic activity">
    <reaction evidence="16">
        <text>1-(1Z-octadecenyl)-2-(9Z-octadecenoyl)-sn-glycero-3-phosphoethanolamine + L-serine = 1-(1Z-octadecenyl)-2-(9Z-octadecenoyl)-sn-glycero-3-phospho-L-serine + ethanolamine</text>
        <dbReference type="Rhea" id="RHEA:41600"/>
        <dbReference type="ChEBI" id="CHEBI:33384"/>
        <dbReference type="ChEBI" id="CHEBI:57603"/>
        <dbReference type="ChEBI" id="CHEBI:78340"/>
        <dbReference type="ChEBI" id="CHEBI:78341"/>
    </reaction>
    <physiologicalReaction direction="left-to-right" evidence="16">
        <dbReference type="Rhea" id="RHEA:41601"/>
    </physiologicalReaction>
</comment>
<comment type="catalytic activity">
    <reaction evidence="22">
        <text>a 1,2-diacyl-sn-glycero-3-phosphoethanolamine + L-serine = a 1,2-diacyl-sn-glycero-3-phospho-L-serine + ethanolamine</text>
        <dbReference type="Rhea" id="RHEA:27606"/>
        <dbReference type="ChEBI" id="CHEBI:33384"/>
        <dbReference type="ChEBI" id="CHEBI:57262"/>
        <dbReference type="ChEBI" id="CHEBI:57603"/>
        <dbReference type="ChEBI" id="CHEBI:64612"/>
        <dbReference type="EC" id="2.7.8.29"/>
    </reaction>
</comment>
<evidence type="ECO:0000256" key="5">
    <source>
        <dbReference type="ARBA" id="ARBA00022516"/>
    </source>
</evidence>
<evidence type="ECO:0000256" key="22">
    <source>
        <dbReference type="RuleBase" id="RU368094"/>
    </source>
</evidence>
<keyword evidence="5 22" id="KW-0444">Lipid biosynthesis</keyword>
<comment type="pathway">
    <text evidence="2 22">Phospholipid metabolism; phosphatidylserine biosynthesis.</text>
</comment>
<gene>
    <name evidence="24" type="primary">LOC106811134</name>
</gene>
<evidence type="ECO:0000256" key="8">
    <source>
        <dbReference type="ARBA" id="ARBA00022824"/>
    </source>
</evidence>
<feature type="transmembrane region" description="Helical" evidence="22">
    <location>
        <begin position="171"/>
        <end position="189"/>
    </location>
</feature>
<evidence type="ECO:0000256" key="7">
    <source>
        <dbReference type="ARBA" id="ARBA00022692"/>
    </source>
</evidence>
<comment type="caution">
    <text evidence="22">Lacks conserved residue(s) required for the propagation of feature annotation.</text>
</comment>
<evidence type="ECO:0000256" key="14">
    <source>
        <dbReference type="ARBA" id="ARBA00035767"/>
    </source>
</evidence>
<evidence type="ECO:0000256" key="11">
    <source>
        <dbReference type="ARBA" id="ARBA00023136"/>
    </source>
</evidence>
<evidence type="ECO:0000313" key="23">
    <source>
        <dbReference type="Proteomes" id="UP000695022"/>
    </source>
</evidence>
<comment type="similarity">
    <text evidence="4 22">Belongs to the phosphatidyl serine synthase family.</text>
</comment>
<accession>A0ABM1ED91</accession>
<evidence type="ECO:0000256" key="17">
    <source>
        <dbReference type="ARBA" id="ARBA00035955"/>
    </source>
</evidence>